<dbReference type="PANTHER" id="PTHR43029:SF10">
    <property type="entry name" value="AMMONIUM TRANSPORTER MEP2"/>
    <property type="match status" value="1"/>
</dbReference>
<feature type="transmembrane region" description="Helical" evidence="8">
    <location>
        <begin position="154"/>
        <end position="175"/>
    </location>
</feature>
<dbReference type="NCBIfam" id="TIGR00836">
    <property type="entry name" value="amt"/>
    <property type="match status" value="1"/>
</dbReference>
<dbReference type="InterPro" id="IPR029020">
    <property type="entry name" value="Ammonium/urea_transptr"/>
</dbReference>
<comment type="caution">
    <text evidence="10">The sequence shown here is derived from an EMBL/GenBank/DDBJ whole genome shotgun (WGS) entry which is preliminary data.</text>
</comment>
<gene>
    <name evidence="10" type="ORF">ACE02L_00940</name>
</gene>
<dbReference type="Proteomes" id="UP001576726">
    <property type="component" value="Unassembled WGS sequence"/>
</dbReference>
<dbReference type="InterPro" id="IPR001905">
    <property type="entry name" value="Ammonium_transpt"/>
</dbReference>
<protein>
    <recommendedName>
        <fullName evidence="8">Ammonium transporter</fullName>
    </recommendedName>
</protein>
<accession>A0ABV4VQM6</accession>
<dbReference type="Pfam" id="PF00909">
    <property type="entry name" value="Ammonium_transp"/>
    <property type="match status" value="1"/>
</dbReference>
<keyword evidence="4 8" id="KW-0812">Transmembrane</keyword>
<keyword evidence="7 8" id="KW-0924">Ammonia transport</keyword>
<feature type="transmembrane region" description="Helical" evidence="8">
    <location>
        <begin position="369"/>
        <end position="395"/>
    </location>
</feature>
<keyword evidence="3 8" id="KW-0813">Transport</keyword>
<evidence type="ECO:0000256" key="3">
    <source>
        <dbReference type="ARBA" id="ARBA00022448"/>
    </source>
</evidence>
<feature type="transmembrane region" description="Helical" evidence="8">
    <location>
        <begin position="282"/>
        <end position="301"/>
    </location>
</feature>
<evidence type="ECO:0000256" key="1">
    <source>
        <dbReference type="ARBA" id="ARBA00004141"/>
    </source>
</evidence>
<keyword evidence="11" id="KW-1185">Reference proteome</keyword>
<feature type="transmembrane region" description="Helical" evidence="8">
    <location>
        <begin position="216"/>
        <end position="237"/>
    </location>
</feature>
<feature type="transmembrane region" description="Helical" evidence="8">
    <location>
        <begin position="313"/>
        <end position="331"/>
    </location>
</feature>
<dbReference type="EMBL" id="JBHFGJ010000001">
    <property type="protein sequence ID" value="MFB2651306.1"/>
    <property type="molecule type" value="Genomic_DNA"/>
</dbReference>
<evidence type="ECO:0000313" key="10">
    <source>
        <dbReference type="EMBL" id="MFB2651306.1"/>
    </source>
</evidence>
<comment type="similarity">
    <text evidence="2 8">Belongs to the ammonia transporter channel (TC 1.A.11.2) family.</text>
</comment>
<feature type="transmembrane region" description="Helical" evidence="8">
    <location>
        <begin position="249"/>
        <end position="270"/>
    </location>
</feature>
<sequence>MTQQTTALNATLKRSTNTPNGQHAKFALPNARYSKLGYQALLALFASGFAGTALADEAQLSGANTAWILSSSALVLLMTLPGLALFYGGLVRSKNVLSILMQCFSIAAIASVLWFVVGYSIAFDTGNGFIGGLGKAFLASIGRDSVSGDIPEPLFMLFQMTFAIITPALIIGGFAERMRFSAVLMFSSAWLLLVYAPITHWVWGGGWLAELGLYDFAGGTVVHITAGVAALVAAKVLGPRKGFLNSAIMPHNLTMTVTGAGMLWVGWFGFNGGSALGANGTASMAILATHLAASMGAITWAGIEWYKFGKASALGIVTGMVAGLGTITPASGYVGPAGALVIGFLGGVVCFFSTVYIKQKLKIDDSLDVFPVHGVGGILGTLLAGVFSSTQLGIFSGYGFASVNHTMLDQLGAQAIGVIATLSYTAVVSWLLFVVIGKILGGLRVSTEQEVNGLDLSEHEETGYSL</sequence>
<name>A0ABV4VQM6_9GAMM</name>
<keyword evidence="5 8" id="KW-1133">Transmembrane helix</keyword>
<evidence type="ECO:0000256" key="2">
    <source>
        <dbReference type="ARBA" id="ARBA00005887"/>
    </source>
</evidence>
<dbReference type="InterPro" id="IPR024041">
    <property type="entry name" value="NH4_transpt_AmtB-like_dom"/>
</dbReference>
<feature type="transmembrane region" description="Helical" evidence="8">
    <location>
        <begin position="337"/>
        <end position="357"/>
    </location>
</feature>
<feature type="transmembrane region" description="Helical" evidence="8">
    <location>
        <begin position="182"/>
        <end position="204"/>
    </location>
</feature>
<feature type="transmembrane region" description="Helical" evidence="8">
    <location>
        <begin position="415"/>
        <end position="436"/>
    </location>
</feature>
<dbReference type="SUPFAM" id="SSF111352">
    <property type="entry name" value="Ammonium transporter"/>
    <property type="match status" value="1"/>
</dbReference>
<evidence type="ECO:0000256" key="7">
    <source>
        <dbReference type="ARBA" id="ARBA00023177"/>
    </source>
</evidence>
<feature type="transmembrane region" description="Helical" evidence="8">
    <location>
        <begin position="36"/>
        <end position="55"/>
    </location>
</feature>
<organism evidence="10 11">
    <name type="scientific">Shewanella seohaensis</name>
    <dbReference type="NCBI Taxonomy" id="755175"/>
    <lineage>
        <taxon>Bacteria</taxon>
        <taxon>Pseudomonadati</taxon>
        <taxon>Pseudomonadota</taxon>
        <taxon>Gammaproteobacteria</taxon>
        <taxon>Alteromonadales</taxon>
        <taxon>Shewanellaceae</taxon>
        <taxon>Shewanella</taxon>
    </lineage>
</organism>
<feature type="transmembrane region" description="Helical" evidence="8">
    <location>
        <begin position="99"/>
        <end position="122"/>
    </location>
</feature>
<keyword evidence="6 8" id="KW-0472">Membrane</keyword>
<evidence type="ECO:0000313" key="11">
    <source>
        <dbReference type="Proteomes" id="UP001576726"/>
    </source>
</evidence>
<comment type="subcellular location">
    <subcellularLocation>
        <location evidence="8">Cell membrane</location>
        <topology evidence="8">Multi-pass membrane protein</topology>
    </subcellularLocation>
    <subcellularLocation>
        <location evidence="1">Membrane</location>
        <topology evidence="1">Multi-pass membrane protein</topology>
    </subcellularLocation>
</comment>
<evidence type="ECO:0000259" key="9">
    <source>
        <dbReference type="Pfam" id="PF00909"/>
    </source>
</evidence>
<evidence type="ECO:0000256" key="4">
    <source>
        <dbReference type="ARBA" id="ARBA00022692"/>
    </source>
</evidence>
<reference evidence="10 11" key="1">
    <citation type="submission" date="2024-09" db="EMBL/GenBank/DDBJ databases">
        <authorList>
            <person name="Zhang Y."/>
        </authorList>
    </citation>
    <scope>NUCLEOTIDE SEQUENCE [LARGE SCALE GENOMIC DNA]</scope>
    <source>
        <strain evidence="10 11">SH314</strain>
    </source>
</reference>
<feature type="domain" description="Ammonium transporter AmtB-like" evidence="9">
    <location>
        <begin position="66"/>
        <end position="464"/>
    </location>
</feature>
<dbReference type="PANTHER" id="PTHR43029">
    <property type="entry name" value="AMMONIUM TRANSPORTER MEP2"/>
    <property type="match status" value="1"/>
</dbReference>
<dbReference type="RefSeq" id="WP_374918172.1">
    <property type="nucleotide sequence ID" value="NZ_JBHFGJ010000001.1"/>
</dbReference>
<proteinExistence type="inferred from homology"/>
<dbReference type="Gene3D" id="1.10.3430.10">
    <property type="entry name" value="Ammonium transporter AmtB like domains"/>
    <property type="match status" value="1"/>
</dbReference>
<evidence type="ECO:0000256" key="8">
    <source>
        <dbReference type="RuleBase" id="RU362002"/>
    </source>
</evidence>
<feature type="transmembrane region" description="Helical" evidence="8">
    <location>
        <begin position="67"/>
        <end position="87"/>
    </location>
</feature>
<evidence type="ECO:0000256" key="6">
    <source>
        <dbReference type="ARBA" id="ARBA00023136"/>
    </source>
</evidence>
<evidence type="ECO:0000256" key="5">
    <source>
        <dbReference type="ARBA" id="ARBA00022989"/>
    </source>
</evidence>